<dbReference type="Proteomes" id="UP001078443">
    <property type="component" value="Unassembled WGS sequence"/>
</dbReference>
<organism evidence="3 4">
    <name type="scientific">Clostridium aestuarii</name>
    <dbReference type="NCBI Taxonomy" id="338193"/>
    <lineage>
        <taxon>Bacteria</taxon>
        <taxon>Bacillati</taxon>
        <taxon>Bacillota</taxon>
        <taxon>Clostridia</taxon>
        <taxon>Eubacteriales</taxon>
        <taxon>Clostridiaceae</taxon>
        <taxon>Clostridium</taxon>
    </lineage>
</organism>
<keyword evidence="3" id="KW-0808">Transferase</keyword>
<evidence type="ECO:0000259" key="1">
    <source>
        <dbReference type="Pfam" id="PF12996"/>
    </source>
</evidence>
<keyword evidence="3" id="KW-0328">Glycosyltransferase</keyword>
<dbReference type="EC" id="2.4.-.-" evidence="3"/>
<dbReference type="EMBL" id="JAPQER010000007">
    <property type="protein sequence ID" value="MCY6485383.1"/>
    <property type="molecule type" value="Genomic_DNA"/>
</dbReference>
<feature type="domain" description="Spore protein YkvP/CgeB glycosyl transferase-like" evidence="2">
    <location>
        <begin position="177"/>
        <end position="316"/>
    </location>
</feature>
<reference evidence="3" key="1">
    <citation type="submission" date="2022-12" db="EMBL/GenBank/DDBJ databases">
        <authorList>
            <person name="Wang J."/>
        </authorList>
    </citation>
    <scope>NUCLEOTIDE SEQUENCE</scope>
    <source>
        <strain evidence="3">HY-45-18</strain>
    </source>
</reference>
<name>A0ABT4D2B2_9CLOT</name>
<dbReference type="Pfam" id="PF12996">
    <property type="entry name" value="DUF3880"/>
    <property type="match status" value="1"/>
</dbReference>
<accession>A0ABT4D2B2</accession>
<evidence type="ECO:0000259" key="2">
    <source>
        <dbReference type="Pfam" id="PF13524"/>
    </source>
</evidence>
<gene>
    <name evidence="3" type="ORF">OW763_13685</name>
</gene>
<sequence length="327" mass="37770">MRILFFLSSSIWMHTLPEGFIDAGHEVKISGPITRNNVPKLISEFKPNLIMSMGVGPDQTQQRQLIIRRYCKSFKIPHVYWSLEDPAFTRTLSMPIIQRVQPDFVFSICPKTVDYYNKMGIKAAYMDFGFAPKIHHYIGTQNKYKSSIALVANAYPYVLKHYPNHYRHQSLKTLVIPLLKENIRIDIWGKEWEEVQKVLGGNIPKEWIHGYLPYKDANKVYSSANIIIGIQDYTTQVTQRTYEVLASEGFLLTDDTIGVRKLFNPDKDLVVSSSPQNTLNLVKYYLNNPDECKRIAKHGALSTEGNSYKDRAEYMIDVLRKEKIIKV</sequence>
<dbReference type="Pfam" id="PF13524">
    <property type="entry name" value="Glyco_trans_1_2"/>
    <property type="match status" value="1"/>
</dbReference>
<dbReference type="GO" id="GO:0016757">
    <property type="term" value="F:glycosyltransferase activity"/>
    <property type="evidence" value="ECO:0007669"/>
    <property type="project" value="UniProtKB-KW"/>
</dbReference>
<dbReference type="InterPro" id="IPR055259">
    <property type="entry name" value="YkvP/CgeB_Glyco_trans-like"/>
</dbReference>
<proteinExistence type="predicted"/>
<evidence type="ECO:0000313" key="4">
    <source>
        <dbReference type="Proteomes" id="UP001078443"/>
    </source>
</evidence>
<dbReference type="InterPro" id="IPR024542">
    <property type="entry name" value="YkvP_N"/>
</dbReference>
<feature type="domain" description="Spore protein YkvP N-terminal" evidence="1">
    <location>
        <begin position="3"/>
        <end position="109"/>
    </location>
</feature>
<evidence type="ECO:0000313" key="3">
    <source>
        <dbReference type="EMBL" id="MCY6485383.1"/>
    </source>
</evidence>
<comment type="caution">
    <text evidence="3">The sequence shown here is derived from an EMBL/GenBank/DDBJ whole genome shotgun (WGS) entry which is preliminary data.</text>
</comment>
<keyword evidence="4" id="KW-1185">Reference proteome</keyword>
<protein>
    <submittedName>
        <fullName evidence="3">Glycosyltransferase</fullName>
        <ecNumber evidence="3">2.4.-.-</ecNumber>
    </submittedName>
</protein>
<dbReference type="RefSeq" id="WP_268041709.1">
    <property type="nucleotide sequence ID" value="NZ_JAPQER010000007.1"/>
</dbReference>